<dbReference type="AlphaFoldDB" id="A0AAD9HKW8"/>
<protein>
    <submittedName>
        <fullName evidence="1">Uncharacterized protein</fullName>
    </submittedName>
</protein>
<dbReference type="EMBL" id="MU842854">
    <property type="protein sequence ID" value="KAK2030182.1"/>
    <property type="molecule type" value="Genomic_DNA"/>
</dbReference>
<name>A0AAD9HKW8_9PEZI</name>
<comment type="caution">
    <text evidence="1">The sequence shown here is derived from an EMBL/GenBank/DDBJ whole genome shotgun (WGS) entry which is preliminary data.</text>
</comment>
<dbReference type="Proteomes" id="UP001232148">
    <property type="component" value="Unassembled WGS sequence"/>
</dbReference>
<proteinExistence type="predicted"/>
<organism evidence="1 2">
    <name type="scientific">Colletotrichum zoysiae</name>
    <dbReference type="NCBI Taxonomy" id="1216348"/>
    <lineage>
        <taxon>Eukaryota</taxon>
        <taxon>Fungi</taxon>
        <taxon>Dikarya</taxon>
        <taxon>Ascomycota</taxon>
        <taxon>Pezizomycotina</taxon>
        <taxon>Sordariomycetes</taxon>
        <taxon>Hypocreomycetidae</taxon>
        <taxon>Glomerellales</taxon>
        <taxon>Glomerellaceae</taxon>
        <taxon>Colletotrichum</taxon>
        <taxon>Colletotrichum graminicola species complex</taxon>
    </lineage>
</organism>
<evidence type="ECO:0000313" key="2">
    <source>
        <dbReference type="Proteomes" id="UP001232148"/>
    </source>
</evidence>
<accession>A0AAD9HKW8</accession>
<reference evidence="1" key="1">
    <citation type="submission" date="2021-06" db="EMBL/GenBank/DDBJ databases">
        <title>Comparative genomics, transcriptomics and evolutionary studies reveal genomic signatures of adaptation to plant cell wall in hemibiotrophic fungi.</title>
        <authorList>
            <consortium name="DOE Joint Genome Institute"/>
            <person name="Baroncelli R."/>
            <person name="Diaz J.F."/>
            <person name="Benocci T."/>
            <person name="Peng M."/>
            <person name="Battaglia E."/>
            <person name="Haridas S."/>
            <person name="Andreopoulos W."/>
            <person name="Labutti K."/>
            <person name="Pangilinan J."/>
            <person name="Floch G.L."/>
            <person name="Makela M.R."/>
            <person name="Henrissat B."/>
            <person name="Grigoriev I.V."/>
            <person name="Crouch J.A."/>
            <person name="De Vries R.P."/>
            <person name="Sukno S.A."/>
            <person name="Thon M.R."/>
        </authorList>
    </citation>
    <scope>NUCLEOTIDE SEQUENCE</scope>
    <source>
        <strain evidence="1">MAFF235873</strain>
    </source>
</reference>
<keyword evidence="2" id="KW-1185">Reference proteome</keyword>
<evidence type="ECO:0000313" key="1">
    <source>
        <dbReference type="EMBL" id="KAK2030182.1"/>
    </source>
</evidence>
<sequence length="154" mass="17093">MPWGAQLLCVRQANASPVVEQKLHISGHEFLRWSAKYNTLVRTGKQLAGARQPSKDGVLECIITLIPLAAIQVVLECSPRPPSIPSGQKNQRQSLTYWRAGANLIGETATVRRPMPNVRTHFPAISTVDGNISTCLYWQMGARKLSAHCRDYND</sequence>
<gene>
    <name evidence="1" type="ORF">LX32DRAFT_332992</name>
</gene>